<protein>
    <submittedName>
        <fullName evidence="2">Uncharacterized protein</fullName>
    </submittedName>
</protein>
<gene>
    <name evidence="2" type="ORF">R3P38DRAFT_3359267</name>
</gene>
<keyword evidence="1" id="KW-1133">Transmembrane helix</keyword>
<dbReference type="Proteomes" id="UP001362999">
    <property type="component" value="Unassembled WGS sequence"/>
</dbReference>
<proteinExistence type="predicted"/>
<name>A0AAW0B0U2_9AGAR</name>
<evidence type="ECO:0000256" key="1">
    <source>
        <dbReference type="SAM" id="Phobius"/>
    </source>
</evidence>
<evidence type="ECO:0000313" key="2">
    <source>
        <dbReference type="EMBL" id="KAK7019269.1"/>
    </source>
</evidence>
<sequence>MAGTGDPSAGDEGNDEEGCAGVVEEVEDGVAELSRKVVGANDSGINFRGTFSRRSSPESLEIPSRKDASWWTLVPIAKAVYAGDVYPFFWWRRDPRKRRFALLRGRL</sequence>
<keyword evidence="1" id="KW-0472">Membrane</keyword>
<accession>A0AAW0B0U2</accession>
<comment type="caution">
    <text evidence="2">The sequence shown here is derived from an EMBL/GenBank/DDBJ whole genome shotgun (WGS) entry which is preliminary data.</text>
</comment>
<evidence type="ECO:0000313" key="3">
    <source>
        <dbReference type="Proteomes" id="UP001362999"/>
    </source>
</evidence>
<keyword evidence="1" id="KW-0812">Transmembrane</keyword>
<reference evidence="2 3" key="1">
    <citation type="journal article" date="2024" name="J Genomics">
        <title>Draft genome sequencing and assembly of Favolaschia claudopus CIRM-BRFM 2984 isolated from oak limbs.</title>
        <authorList>
            <person name="Navarro D."/>
            <person name="Drula E."/>
            <person name="Chaduli D."/>
            <person name="Cazenave R."/>
            <person name="Ahrendt S."/>
            <person name="Wang J."/>
            <person name="Lipzen A."/>
            <person name="Daum C."/>
            <person name="Barry K."/>
            <person name="Grigoriev I.V."/>
            <person name="Favel A."/>
            <person name="Rosso M.N."/>
            <person name="Martin F."/>
        </authorList>
    </citation>
    <scope>NUCLEOTIDE SEQUENCE [LARGE SCALE GENOMIC DNA]</scope>
    <source>
        <strain evidence="2 3">CIRM-BRFM 2984</strain>
    </source>
</reference>
<dbReference type="EMBL" id="JAWWNJ010000044">
    <property type="protein sequence ID" value="KAK7019269.1"/>
    <property type="molecule type" value="Genomic_DNA"/>
</dbReference>
<keyword evidence="3" id="KW-1185">Reference proteome</keyword>
<organism evidence="2 3">
    <name type="scientific">Favolaschia claudopus</name>
    <dbReference type="NCBI Taxonomy" id="2862362"/>
    <lineage>
        <taxon>Eukaryota</taxon>
        <taxon>Fungi</taxon>
        <taxon>Dikarya</taxon>
        <taxon>Basidiomycota</taxon>
        <taxon>Agaricomycotina</taxon>
        <taxon>Agaricomycetes</taxon>
        <taxon>Agaricomycetidae</taxon>
        <taxon>Agaricales</taxon>
        <taxon>Marasmiineae</taxon>
        <taxon>Mycenaceae</taxon>
        <taxon>Favolaschia</taxon>
    </lineage>
</organism>
<feature type="transmembrane region" description="Helical" evidence="1">
    <location>
        <begin position="68"/>
        <end position="89"/>
    </location>
</feature>
<dbReference type="AlphaFoldDB" id="A0AAW0B0U2"/>